<evidence type="ECO:0000313" key="2">
    <source>
        <dbReference type="EMBL" id="PYI53558.1"/>
    </source>
</evidence>
<evidence type="ECO:0000313" key="3">
    <source>
        <dbReference type="Proteomes" id="UP000247476"/>
    </source>
</evidence>
<proteinExistence type="predicted"/>
<dbReference type="PANTHER" id="PTHR43685">
    <property type="entry name" value="GLYCOSYLTRANSFERASE"/>
    <property type="match status" value="1"/>
</dbReference>
<name>A0A2V5K2W3_9BACL</name>
<sequence length="430" mass="48884">MLVFILVQDNAHWLETTLLALSQANVPDCSVLVLEADYADRMNRALADYEGRFFIALTAGDRPQPDFGPSVAEWIRSLPDTYAGIEIVAPPRPMPDRRKPPDASDIPVVWSTKAVRSGLFGGGFLPPDALPFDHYVLLERRLGLGETHPWRRIESACIVRGGTAAAPAWRRLAEEWDFLRPVLTAAYRKPESGDSPVVTVVISTYNDARYLLWAVRSVLVQSFQRWELLIVDDGSDDDTIRKLEKLPCDDRIVVMRNRTNRGKSACLNAALARAKGRWLLELDADDWLSPDCLETLLSGVNEQECCGAAVGLHAEWLERPNRQPVYRRPAPFPDSVERILTDGVPLAPRMYRMACLRELGGWLTDDPYDGRLYEDFQMLLRLNAKYPIRRVPRVLYHRRLRSGSVTHSHPGRYEVWRRWMELRLAADSGD</sequence>
<protein>
    <submittedName>
        <fullName evidence="2">Glycosyl transferase family 2</fullName>
    </submittedName>
</protein>
<dbReference type="AlphaFoldDB" id="A0A2V5K2W3"/>
<dbReference type="OrthoDB" id="396512at2"/>
<keyword evidence="3" id="KW-1185">Reference proteome</keyword>
<feature type="domain" description="Glycosyltransferase 2-like" evidence="1">
    <location>
        <begin position="199"/>
        <end position="323"/>
    </location>
</feature>
<reference evidence="2 3" key="1">
    <citation type="submission" date="2018-05" db="EMBL/GenBank/DDBJ databases">
        <title>Paenibacillus flagellatus sp. nov., isolated from selenium mineral soil.</title>
        <authorList>
            <person name="Dai X."/>
        </authorList>
    </citation>
    <scope>NUCLEOTIDE SEQUENCE [LARGE SCALE GENOMIC DNA]</scope>
    <source>
        <strain evidence="2 3">DXL2</strain>
    </source>
</reference>
<dbReference type="PANTHER" id="PTHR43685:SF2">
    <property type="entry name" value="GLYCOSYLTRANSFERASE 2-LIKE DOMAIN-CONTAINING PROTEIN"/>
    <property type="match status" value="1"/>
</dbReference>
<gene>
    <name evidence="2" type="ORF">DLM86_17515</name>
</gene>
<comment type="caution">
    <text evidence="2">The sequence shown here is derived from an EMBL/GenBank/DDBJ whole genome shotgun (WGS) entry which is preliminary data.</text>
</comment>
<dbReference type="InterPro" id="IPR029044">
    <property type="entry name" value="Nucleotide-diphossugar_trans"/>
</dbReference>
<dbReference type="Gene3D" id="3.90.550.10">
    <property type="entry name" value="Spore Coat Polysaccharide Biosynthesis Protein SpsA, Chain A"/>
    <property type="match status" value="1"/>
</dbReference>
<dbReference type="Pfam" id="PF00535">
    <property type="entry name" value="Glycos_transf_2"/>
    <property type="match status" value="1"/>
</dbReference>
<keyword evidence="2" id="KW-0808">Transferase</keyword>
<dbReference type="EMBL" id="QJVJ01000007">
    <property type="protein sequence ID" value="PYI53558.1"/>
    <property type="molecule type" value="Genomic_DNA"/>
</dbReference>
<dbReference type="Proteomes" id="UP000247476">
    <property type="component" value="Unassembled WGS sequence"/>
</dbReference>
<dbReference type="GO" id="GO:0016740">
    <property type="term" value="F:transferase activity"/>
    <property type="evidence" value="ECO:0007669"/>
    <property type="project" value="UniProtKB-KW"/>
</dbReference>
<dbReference type="InterPro" id="IPR050834">
    <property type="entry name" value="Glycosyltransf_2"/>
</dbReference>
<dbReference type="SUPFAM" id="SSF53448">
    <property type="entry name" value="Nucleotide-diphospho-sugar transferases"/>
    <property type="match status" value="1"/>
</dbReference>
<dbReference type="RefSeq" id="WP_110841330.1">
    <property type="nucleotide sequence ID" value="NZ_QJVJ01000007.1"/>
</dbReference>
<dbReference type="InterPro" id="IPR001173">
    <property type="entry name" value="Glyco_trans_2-like"/>
</dbReference>
<organism evidence="2 3">
    <name type="scientific">Paenibacillus flagellatus</name>
    <dbReference type="NCBI Taxonomy" id="2211139"/>
    <lineage>
        <taxon>Bacteria</taxon>
        <taxon>Bacillati</taxon>
        <taxon>Bacillota</taxon>
        <taxon>Bacilli</taxon>
        <taxon>Bacillales</taxon>
        <taxon>Paenibacillaceae</taxon>
        <taxon>Paenibacillus</taxon>
    </lineage>
</organism>
<accession>A0A2V5K2W3</accession>
<evidence type="ECO:0000259" key="1">
    <source>
        <dbReference type="Pfam" id="PF00535"/>
    </source>
</evidence>